<keyword evidence="1" id="KW-0812">Transmembrane</keyword>
<evidence type="ECO:0000313" key="2">
    <source>
        <dbReference type="EMBL" id="GAY21067.1"/>
    </source>
</evidence>
<dbReference type="AlphaFoldDB" id="A0A292ZC71"/>
<proteinExistence type="predicted"/>
<reference evidence="2" key="4">
    <citation type="submission" date="2017-10" db="EMBL/GenBank/DDBJ databases">
        <authorList>
            <person name="Banno H."/>
            <person name="Chua N.-H."/>
        </authorList>
    </citation>
    <scope>NUCLEOTIDE SEQUENCE</scope>
    <source>
        <strain evidence="2">OMI</strain>
    </source>
</reference>
<sequence>MSDLDQLLGQVAAQMRNTPADPRLERLEDAVMAGVVSRRERAVARRSLALAGIVAVGIGWIGSVVPGSPAQAASRPAIIGMSDYAPSRLLGQ</sequence>
<dbReference type="EMBL" id="CP060035">
    <property type="protein sequence ID" value="QOT72905.1"/>
    <property type="molecule type" value="Genomic_DNA"/>
</dbReference>
<organism evidence="2 4">
    <name type="scientific">Sphingobium fuliginis (strain ATCC 27551)</name>
    <dbReference type="NCBI Taxonomy" id="336203"/>
    <lineage>
        <taxon>Bacteria</taxon>
        <taxon>Pseudomonadati</taxon>
        <taxon>Pseudomonadota</taxon>
        <taxon>Alphaproteobacteria</taxon>
        <taxon>Sphingomonadales</taxon>
        <taxon>Sphingomonadaceae</taxon>
        <taxon>Sphingobium</taxon>
    </lineage>
</organism>
<evidence type="ECO:0000313" key="4">
    <source>
        <dbReference type="Proteomes" id="UP000221538"/>
    </source>
</evidence>
<keyword evidence="1" id="KW-0472">Membrane</keyword>
<evidence type="ECO:0000313" key="5">
    <source>
        <dbReference type="Proteomes" id="UP000593663"/>
    </source>
</evidence>
<dbReference type="Proteomes" id="UP000221538">
    <property type="component" value="Unassembled WGS sequence"/>
</dbReference>
<evidence type="ECO:0000313" key="3">
    <source>
        <dbReference type="EMBL" id="QOT72905.1"/>
    </source>
</evidence>
<reference evidence="2 4" key="1">
    <citation type="journal article" date="2013" name="Biodegradation">
        <title>Occurrence of 4-tert-butylphenol (4-t-BP) biodegradation in an aquatic sample caused by the presence of Spirodela polyrrhiza and isolation of a 4-t-BP-utilizing bacterium.</title>
        <authorList>
            <person name="Ogata Y."/>
            <person name="Toyama T."/>
            <person name="Yu N."/>
            <person name="Wang X."/>
            <person name="Sei K."/>
            <person name="Ike M."/>
        </authorList>
    </citation>
    <scope>NUCLEOTIDE SEQUENCE [LARGE SCALE GENOMIC DNA]</scope>
    <source>
        <strain evidence="2 4">OMI</strain>
    </source>
</reference>
<reference evidence="3" key="6">
    <citation type="journal article" date="2021" name="Microbiol. Resour. Announc.">
        <title>Complete Genome Sequence of Sphingobium barthaii KK22, a High-Molecular-Weight Polycyclic Aromatic Hydrocarbon-Degrading Soil Bacterium.</title>
        <authorList>
            <person name="Mori J.F."/>
            <person name="Kanaly R.A."/>
        </authorList>
    </citation>
    <scope>NUCLEOTIDE SEQUENCE</scope>
    <source>
        <strain evidence="3">KK22</strain>
    </source>
</reference>
<accession>A0A292ZC71</accession>
<evidence type="ECO:0000256" key="1">
    <source>
        <dbReference type="SAM" id="Phobius"/>
    </source>
</evidence>
<keyword evidence="1" id="KW-1133">Transmembrane helix</keyword>
<name>A0A292ZC71_SPHSA</name>
<dbReference type="KEGG" id="sbar:H5V43_07300"/>
<feature type="transmembrane region" description="Helical" evidence="1">
    <location>
        <begin position="47"/>
        <end position="65"/>
    </location>
</feature>
<dbReference type="RefSeq" id="WP_025551832.1">
    <property type="nucleotide sequence ID" value="NZ_BATN01000143.1"/>
</dbReference>
<reference evidence="2 4" key="2">
    <citation type="journal article" date="2013" name="Environ. Sci. Technol.">
        <title>The 4-tert-butylphenol-utilizing bacterium Sphingobium fuliginis OMI can degrade bisphenols via phenolic ring hydroxylation and meta-cleavage pathway.</title>
        <authorList>
            <person name="Ogata Y."/>
            <person name="Goda S."/>
            <person name="Toyama T."/>
            <person name="Sei K."/>
            <person name="Ike M."/>
        </authorList>
    </citation>
    <scope>NUCLEOTIDE SEQUENCE [LARGE SCALE GENOMIC DNA]</scope>
    <source>
        <strain evidence="2 4">OMI</strain>
    </source>
</reference>
<dbReference type="Proteomes" id="UP000593663">
    <property type="component" value="Chromosome 1"/>
</dbReference>
<reference evidence="2" key="3">
    <citation type="submission" date="2017-10" db="EMBL/GenBank/DDBJ databases">
        <title>Bioaugmenting a lab-scale membrane bioreactor with Sphingobium fuliginis OMI to degrade 4-tert-butylphenol.</title>
        <authorList>
            <person name="Takada K."/>
            <person name="Shiba T."/>
            <person name="Soda S."/>
            <person name="Inoue D."/>
            <person name="Miyake M."/>
            <person name="Eguchi M."/>
            <person name="Ike M."/>
        </authorList>
    </citation>
    <scope>NUCLEOTIDE SEQUENCE</scope>
    <source>
        <strain evidence="2">OMI</strain>
    </source>
</reference>
<gene>
    <name evidence="3" type="ORF">H5V43_07300</name>
    <name evidence="2" type="ORF">SFOMI_1600</name>
</gene>
<reference evidence="5" key="5">
    <citation type="submission" date="2020-08" db="EMBL/GenBank/DDBJ databases">
        <title>Complete genome sequence of Sphingobium barthaii strain KK22, a high-molecular-weight polycyclic aromatic hydrocarbon-degrading soil bacterium.</title>
        <authorList>
            <person name="Mori J.F."/>
            <person name="Kanaly R.A."/>
        </authorList>
    </citation>
    <scope>NUCLEOTIDE SEQUENCE [LARGE SCALE GENOMIC DNA]</scope>
    <source>
        <strain evidence="5">KK22</strain>
    </source>
</reference>
<dbReference type="EMBL" id="BEWI01000031">
    <property type="protein sequence ID" value="GAY21067.1"/>
    <property type="molecule type" value="Genomic_DNA"/>
</dbReference>
<protein>
    <submittedName>
        <fullName evidence="2">Uncharacterized protein</fullName>
    </submittedName>
</protein>